<gene>
    <name evidence="2" type="ORF">GCM10023340_20260</name>
</gene>
<protein>
    <recommendedName>
        <fullName evidence="4">DUF418 domain-containing protein</fullName>
    </recommendedName>
</protein>
<feature type="transmembrane region" description="Helical" evidence="1">
    <location>
        <begin position="76"/>
        <end position="93"/>
    </location>
</feature>
<feature type="transmembrane region" description="Helical" evidence="1">
    <location>
        <begin position="294"/>
        <end position="313"/>
    </location>
</feature>
<feature type="transmembrane region" description="Helical" evidence="1">
    <location>
        <begin position="256"/>
        <end position="274"/>
    </location>
</feature>
<evidence type="ECO:0000256" key="1">
    <source>
        <dbReference type="SAM" id="Phobius"/>
    </source>
</evidence>
<feature type="transmembrane region" description="Helical" evidence="1">
    <location>
        <begin position="196"/>
        <end position="215"/>
    </location>
</feature>
<name>A0ABP9PJI8_9ACTN</name>
<feature type="transmembrane region" description="Helical" evidence="1">
    <location>
        <begin position="46"/>
        <end position="64"/>
    </location>
</feature>
<keyword evidence="1" id="KW-0472">Membrane</keyword>
<evidence type="ECO:0008006" key="4">
    <source>
        <dbReference type="Google" id="ProtNLM"/>
    </source>
</evidence>
<organism evidence="2 3">
    <name type="scientific">Nocardioides marinquilinus</name>
    <dbReference type="NCBI Taxonomy" id="1210400"/>
    <lineage>
        <taxon>Bacteria</taxon>
        <taxon>Bacillati</taxon>
        <taxon>Actinomycetota</taxon>
        <taxon>Actinomycetes</taxon>
        <taxon>Propionibacteriales</taxon>
        <taxon>Nocardioidaceae</taxon>
        <taxon>Nocardioides</taxon>
    </lineage>
</organism>
<evidence type="ECO:0000313" key="2">
    <source>
        <dbReference type="EMBL" id="GAA5147601.1"/>
    </source>
</evidence>
<keyword evidence="3" id="KW-1185">Reference proteome</keyword>
<sequence>MPDNASVAPTVAVERPRDLGVDVARGVAVFSMFIAHFAPSAGPGDVLILSEYLTAPLFALLIGWGAQLGHGRDREVWSIAVRATVLVLLGLALEQLETQIVIVLVWLGVLTVLCGLLVRTPTAAVLAVGAVSFALTPTLLDRSRDWLQERAVAGDPVTGLPLRLVELTVGGPDYRLTGLLPAACVGIVLARHPGRLVRFGTLAVAAAGAVVLLGADASGRIDLVPYSGTHLTMLFELALVMMAAQLSRTLAPALGGFGRLLGAVGGMTLSIYVAQVLVDAWYLVDRPPGFRDDSWLLIIGQCAGAVALAVTWPRAIHRNPWSKGPLEGLERLFVRSRRLLDRRSP</sequence>
<accession>A0ABP9PJI8</accession>
<keyword evidence="1" id="KW-1133">Transmembrane helix</keyword>
<reference evidence="3" key="1">
    <citation type="journal article" date="2019" name="Int. J. Syst. Evol. Microbiol.">
        <title>The Global Catalogue of Microorganisms (GCM) 10K type strain sequencing project: providing services to taxonomists for standard genome sequencing and annotation.</title>
        <authorList>
            <consortium name="The Broad Institute Genomics Platform"/>
            <consortium name="The Broad Institute Genome Sequencing Center for Infectious Disease"/>
            <person name="Wu L."/>
            <person name="Ma J."/>
        </authorList>
    </citation>
    <scope>NUCLEOTIDE SEQUENCE [LARGE SCALE GENOMIC DNA]</scope>
    <source>
        <strain evidence="3">JCM 18459</strain>
    </source>
</reference>
<evidence type="ECO:0000313" key="3">
    <source>
        <dbReference type="Proteomes" id="UP001500221"/>
    </source>
</evidence>
<keyword evidence="1" id="KW-0812">Transmembrane</keyword>
<dbReference type="EMBL" id="BAABKG010000002">
    <property type="protein sequence ID" value="GAA5147601.1"/>
    <property type="molecule type" value="Genomic_DNA"/>
</dbReference>
<feature type="transmembrane region" description="Helical" evidence="1">
    <location>
        <begin position="227"/>
        <end position="244"/>
    </location>
</feature>
<dbReference type="Proteomes" id="UP001500221">
    <property type="component" value="Unassembled WGS sequence"/>
</dbReference>
<feature type="transmembrane region" description="Helical" evidence="1">
    <location>
        <begin position="100"/>
        <end position="118"/>
    </location>
</feature>
<comment type="caution">
    <text evidence="2">The sequence shown here is derived from an EMBL/GenBank/DDBJ whole genome shotgun (WGS) entry which is preliminary data.</text>
</comment>
<proteinExistence type="predicted"/>